<reference evidence="7 8" key="1">
    <citation type="submission" date="2019-03" db="EMBL/GenBank/DDBJ databases">
        <title>Genomic analyses of the natural microbiome of Caenorhabditis elegans.</title>
        <authorList>
            <person name="Samuel B."/>
        </authorList>
    </citation>
    <scope>NUCLEOTIDE SEQUENCE [LARGE SCALE GENOMIC DNA]</scope>
    <source>
        <strain evidence="7 8">BIGb0156</strain>
    </source>
</reference>
<comment type="subcellular location">
    <subcellularLocation>
        <location evidence="1">Membrane</location>
        <topology evidence="1">Multi-pass membrane protein</topology>
    </subcellularLocation>
</comment>
<sequence>MMSFITKLRLHNRAILLAIIFMATASIVLNFISAAHARNLFYIASYISIISIIINLKKRPDTILILLVATLFLIGLSKYLWFCLEYIGNPQYNKYNPYFNTGKRLLLSAVIAWSLFSLEEYIKQSDKKLIKIAMTSAFIIASAVGIYQSVNYPNARLDFFLGFATDSAYMYSAICIFVITQLEKNKAIISKIAGAVCFVIAFYVLFKTGTRNVLICFPLILLICLTLWKENFIRKASIVLTAIIIAAVIGYKPFIEPRITATTNEITNYTQHDGNRFGSFTARLAMWDVGYHAFKSHPWGMSFEERENFAKDYTDKTNSNKSALHFMDIHLHNELIDTASLQGIPGILVMLASYISLLYFACKNKDNLFLGITLIIISVGFTDVIFISREQSIFFPLVLILATLMERQCLRKEQ</sequence>
<feature type="transmembrane region" description="Helical" evidence="5">
    <location>
        <begin position="102"/>
        <end position="122"/>
    </location>
</feature>
<evidence type="ECO:0000259" key="6">
    <source>
        <dbReference type="Pfam" id="PF04932"/>
    </source>
</evidence>
<dbReference type="PANTHER" id="PTHR37422">
    <property type="entry name" value="TEICHURONIC ACID BIOSYNTHESIS PROTEIN TUAE"/>
    <property type="match status" value="1"/>
</dbReference>
<feature type="transmembrane region" description="Helical" evidence="5">
    <location>
        <begin position="343"/>
        <end position="361"/>
    </location>
</feature>
<dbReference type="Pfam" id="PF04932">
    <property type="entry name" value="Wzy_C"/>
    <property type="match status" value="1"/>
</dbReference>
<name>A0A4R6EG11_SCAGO</name>
<feature type="transmembrane region" description="Helical" evidence="5">
    <location>
        <begin position="187"/>
        <end position="206"/>
    </location>
</feature>
<comment type="caution">
    <text evidence="7">The sequence shown here is derived from an EMBL/GenBank/DDBJ whole genome shotgun (WGS) entry which is preliminary data.</text>
</comment>
<dbReference type="AlphaFoldDB" id="A0A4R6EG11"/>
<evidence type="ECO:0000313" key="7">
    <source>
        <dbReference type="EMBL" id="TDN57245.1"/>
    </source>
</evidence>
<dbReference type="GO" id="GO:0016020">
    <property type="term" value="C:membrane"/>
    <property type="evidence" value="ECO:0007669"/>
    <property type="project" value="UniProtKB-SubCell"/>
</dbReference>
<feature type="transmembrane region" description="Helical" evidence="5">
    <location>
        <begin position="12"/>
        <end position="33"/>
    </location>
</feature>
<dbReference type="OrthoDB" id="6502028at2"/>
<dbReference type="InterPro" id="IPR007016">
    <property type="entry name" value="O-antigen_ligase-rel_domated"/>
</dbReference>
<feature type="transmembrane region" description="Helical" evidence="5">
    <location>
        <begin position="129"/>
        <end position="147"/>
    </location>
</feature>
<evidence type="ECO:0000313" key="8">
    <source>
        <dbReference type="Proteomes" id="UP000295530"/>
    </source>
</evidence>
<dbReference type="RefSeq" id="WP_133461539.1">
    <property type="nucleotide sequence ID" value="NZ_SNVX01000009.1"/>
</dbReference>
<keyword evidence="2 5" id="KW-0812">Transmembrane</keyword>
<keyword evidence="3 5" id="KW-1133">Transmembrane helix</keyword>
<proteinExistence type="predicted"/>
<feature type="transmembrane region" description="Helical" evidence="5">
    <location>
        <begin position="39"/>
        <end position="56"/>
    </location>
</feature>
<feature type="transmembrane region" description="Helical" evidence="5">
    <location>
        <begin position="159"/>
        <end position="180"/>
    </location>
</feature>
<protein>
    <submittedName>
        <fullName evidence="7">O-antigen ligase</fullName>
    </submittedName>
</protein>
<evidence type="ECO:0000256" key="3">
    <source>
        <dbReference type="ARBA" id="ARBA00022989"/>
    </source>
</evidence>
<dbReference type="Proteomes" id="UP000295530">
    <property type="component" value="Unassembled WGS sequence"/>
</dbReference>
<evidence type="ECO:0000256" key="1">
    <source>
        <dbReference type="ARBA" id="ARBA00004141"/>
    </source>
</evidence>
<dbReference type="EMBL" id="SNVX01000009">
    <property type="protein sequence ID" value="TDN57245.1"/>
    <property type="molecule type" value="Genomic_DNA"/>
</dbReference>
<evidence type="ECO:0000256" key="2">
    <source>
        <dbReference type="ARBA" id="ARBA00022692"/>
    </source>
</evidence>
<dbReference type="GO" id="GO:0016874">
    <property type="term" value="F:ligase activity"/>
    <property type="evidence" value="ECO:0007669"/>
    <property type="project" value="UniProtKB-KW"/>
</dbReference>
<feature type="transmembrane region" description="Helical" evidence="5">
    <location>
        <begin position="63"/>
        <end position="82"/>
    </location>
</feature>
<gene>
    <name evidence="7" type="ORF">EC847_10939</name>
</gene>
<dbReference type="InterPro" id="IPR051533">
    <property type="entry name" value="WaaL-like"/>
</dbReference>
<keyword evidence="4 5" id="KW-0472">Membrane</keyword>
<accession>A0A4R6EG11</accession>
<dbReference type="PANTHER" id="PTHR37422:SF17">
    <property type="entry name" value="O-ANTIGEN LIGASE"/>
    <property type="match status" value="1"/>
</dbReference>
<feature type="transmembrane region" description="Helical" evidence="5">
    <location>
        <begin position="236"/>
        <end position="255"/>
    </location>
</feature>
<evidence type="ECO:0000256" key="5">
    <source>
        <dbReference type="SAM" id="Phobius"/>
    </source>
</evidence>
<feature type="transmembrane region" description="Helical" evidence="5">
    <location>
        <begin position="212"/>
        <end position="229"/>
    </location>
</feature>
<feature type="domain" description="O-antigen ligase-related" evidence="6">
    <location>
        <begin position="197"/>
        <end position="350"/>
    </location>
</feature>
<evidence type="ECO:0000256" key="4">
    <source>
        <dbReference type="ARBA" id="ARBA00023136"/>
    </source>
</evidence>
<feature type="transmembrane region" description="Helical" evidence="5">
    <location>
        <begin position="368"/>
        <end position="387"/>
    </location>
</feature>
<keyword evidence="8" id="KW-1185">Reference proteome</keyword>
<keyword evidence="7" id="KW-0436">Ligase</keyword>
<organism evidence="7 8">
    <name type="scientific">Scandinavium goeteborgense</name>
    <dbReference type="NCBI Taxonomy" id="1851514"/>
    <lineage>
        <taxon>Bacteria</taxon>
        <taxon>Pseudomonadati</taxon>
        <taxon>Pseudomonadota</taxon>
        <taxon>Gammaproteobacteria</taxon>
        <taxon>Enterobacterales</taxon>
        <taxon>Enterobacteriaceae</taxon>
        <taxon>Scandinavium</taxon>
    </lineage>
</organism>